<feature type="transmembrane region" description="Helical" evidence="8">
    <location>
        <begin position="7"/>
        <end position="29"/>
    </location>
</feature>
<feature type="transmembrane region" description="Helical" evidence="8">
    <location>
        <begin position="35"/>
        <end position="56"/>
    </location>
</feature>
<dbReference type="Pfam" id="PF08019">
    <property type="entry name" value="EptA_B_N"/>
    <property type="match status" value="1"/>
</dbReference>
<name>A0ABS7WS82_9BACT</name>
<dbReference type="InterPro" id="IPR058130">
    <property type="entry name" value="PEA_transf_C"/>
</dbReference>
<dbReference type="Proteomes" id="UP000786183">
    <property type="component" value="Unassembled WGS sequence"/>
</dbReference>
<evidence type="ECO:0000256" key="7">
    <source>
        <dbReference type="ARBA" id="ARBA00023136"/>
    </source>
</evidence>
<sequence>MKISAFLFNFLLSLYLFCINETMLGFIINKVDDNLSIFALLFMYFFLILSAVSILCVCKISRIIFTIILTLAAISSNYFMNNYSVVIDFDMLNNVLSTDSREIKDLLSFKMFAYFSVNFIFVIIFLFAFKVKKNTFSVKILNIILPLIIVCVIFFLNSRAILPFLRANDNIRYYNVPFYQIYAAYKLADFKLQSSKPLEKISEDALIKDDDKSKILILVVGETARWANYSLGKYTKNDTNFYTKQESPYFFNNFYSCGTATATSLPCMFSISKREEFSKKERYENVLSVLNRFIDVYWFDNNSGGCKGVCNGLKELQQSLDYDYWLVDKAKESLNNNKAKNLLIVLHLQGSHGPSYYLRYPKEFEKFTPTCKTSDFEKCSKEELINTYDNTIYYTDYIIYQLIQLLKESKADVKSLFYLSDHGESLGEAGLYLHGFPYSIAPDEQKHIPALLWTNYDYINKDKLNYSLSQDNLFSSLLGFFNIQTKDYEENYDIFSKNLGENE</sequence>
<evidence type="ECO:0000259" key="9">
    <source>
        <dbReference type="Pfam" id="PF00884"/>
    </source>
</evidence>
<organism evidence="11 12">
    <name type="scientific">Campylobacter canadensis</name>
    <dbReference type="NCBI Taxonomy" id="449520"/>
    <lineage>
        <taxon>Bacteria</taxon>
        <taxon>Pseudomonadati</taxon>
        <taxon>Campylobacterota</taxon>
        <taxon>Epsilonproteobacteria</taxon>
        <taxon>Campylobacterales</taxon>
        <taxon>Campylobacteraceae</taxon>
        <taxon>Campylobacter</taxon>
    </lineage>
</organism>
<feature type="transmembrane region" description="Helical" evidence="8">
    <location>
        <begin position="111"/>
        <end position="129"/>
    </location>
</feature>
<dbReference type="InterPro" id="IPR012549">
    <property type="entry name" value="EptA-like_N"/>
</dbReference>
<dbReference type="PANTHER" id="PTHR30443:SF0">
    <property type="entry name" value="PHOSPHOETHANOLAMINE TRANSFERASE EPTA"/>
    <property type="match status" value="1"/>
</dbReference>
<dbReference type="PANTHER" id="PTHR30443">
    <property type="entry name" value="INNER MEMBRANE PROTEIN"/>
    <property type="match status" value="1"/>
</dbReference>
<keyword evidence="5 8" id="KW-0812">Transmembrane</keyword>
<keyword evidence="2" id="KW-1003">Cell membrane</keyword>
<evidence type="ECO:0000256" key="6">
    <source>
        <dbReference type="ARBA" id="ARBA00022989"/>
    </source>
</evidence>
<dbReference type="NCBIfam" id="NF028537">
    <property type="entry name" value="P_eth_NH2_trans"/>
    <property type="match status" value="1"/>
</dbReference>
<keyword evidence="7 8" id="KW-0472">Membrane</keyword>
<evidence type="ECO:0000256" key="2">
    <source>
        <dbReference type="ARBA" id="ARBA00022475"/>
    </source>
</evidence>
<evidence type="ECO:0000256" key="1">
    <source>
        <dbReference type="ARBA" id="ARBA00004429"/>
    </source>
</evidence>
<evidence type="ECO:0000259" key="10">
    <source>
        <dbReference type="Pfam" id="PF08019"/>
    </source>
</evidence>
<keyword evidence="6 8" id="KW-1133">Transmembrane helix</keyword>
<gene>
    <name evidence="11" type="ORF">AVCANL283_02185</name>
</gene>
<comment type="subcellular location">
    <subcellularLocation>
        <location evidence="1">Cell inner membrane</location>
        <topology evidence="1">Multi-pass membrane protein</topology>
    </subcellularLocation>
</comment>
<evidence type="ECO:0000313" key="11">
    <source>
        <dbReference type="EMBL" id="MBZ7986929.1"/>
    </source>
</evidence>
<dbReference type="InterPro" id="IPR040423">
    <property type="entry name" value="PEA_transferase"/>
</dbReference>
<evidence type="ECO:0000256" key="4">
    <source>
        <dbReference type="ARBA" id="ARBA00022679"/>
    </source>
</evidence>
<evidence type="ECO:0000256" key="8">
    <source>
        <dbReference type="SAM" id="Phobius"/>
    </source>
</evidence>
<dbReference type="CDD" id="cd16017">
    <property type="entry name" value="LptA"/>
    <property type="match status" value="1"/>
</dbReference>
<protein>
    <submittedName>
        <fullName evidence="11">Phosphoethanolamine--lipid A transferase</fullName>
    </submittedName>
</protein>
<evidence type="ECO:0000256" key="3">
    <source>
        <dbReference type="ARBA" id="ARBA00022519"/>
    </source>
</evidence>
<evidence type="ECO:0000256" key="5">
    <source>
        <dbReference type="ARBA" id="ARBA00022692"/>
    </source>
</evidence>
<keyword evidence="12" id="KW-1185">Reference proteome</keyword>
<dbReference type="InterPro" id="IPR017850">
    <property type="entry name" value="Alkaline_phosphatase_core_sf"/>
</dbReference>
<dbReference type="Pfam" id="PF00884">
    <property type="entry name" value="Sulfatase"/>
    <property type="match status" value="1"/>
</dbReference>
<dbReference type="Gene3D" id="3.40.720.10">
    <property type="entry name" value="Alkaline Phosphatase, subunit A"/>
    <property type="match status" value="1"/>
</dbReference>
<feature type="transmembrane region" description="Helical" evidence="8">
    <location>
        <begin position="63"/>
        <end position="80"/>
    </location>
</feature>
<keyword evidence="4 11" id="KW-0808">Transferase</keyword>
<proteinExistence type="predicted"/>
<reference evidence="11 12" key="1">
    <citation type="submission" date="2020-07" db="EMBL/GenBank/DDBJ databases">
        <title>Transfer of Campylobacter canadensis to the novel genus Avispirillum gen. nov., that also includes two novel species recovered from migratory waterfowl: Avispirillum anseris sp. nov. and Avispirillum brantae sp. nov.</title>
        <authorList>
            <person name="Miller W.G."/>
            <person name="Chapman M.H."/>
            <person name="Yee E."/>
            <person name="Inglis G.D."/>
        </authorList>
    </citation>
    <scope>NUCLEOTIDE SEQUENCE [LARGE SCALE GENOMIC DNA]</scope>
    <source>
        <strain evidence="11 12">L283</strain>
    </source>
</reference>
<feature type="transmembrane region" description="Helical" evidence="8">
    <location>
        <begin position="136"/>
        <end position="156"/>
    </location>
</feature>
<dbReference type="RefSeq" id="WP_224325176.1">
    <property type="nucleotide sequence ID" value="NZ_JACGBB010000003.1"/>
</dbReference>
<dbReference type="InterPro" id="IPR000917">
    <property type="entry name" value="Sulfatase_N"/>
</dbReference>
<dbReference type="GO" id="GO:0016740">
    <property type="term" value="F:transferase activity"/>
    <property type="evidence" value="ECO:0007669"/>
    <property type="project" value="UniProtKB-KW"/>
</dbReference>
<accession>A0ABS7WS82</accession>
<comment type="caution">
    <text evidence="11">The sequence shown here is derived from an EMBL/GenBank/DDBJ whole genome shotgun (WGS) entry which is preliminary data.</text>
</comment>
<dbReference type="SUPFAM" id="SSF53649">
    <property type="entry name" value="Alkaline phosphatase-like"/>
    <property type="match status" value="1"/>
</dbReference>
<keyword evidence="3" id="KW-0997">Cell inner membrane</keyword>
<evidence type="ECO:0000313" key="12">
    <source>
        <dbReference type="Proteomes" id="UP000786183"/>
    </source>
</evidence>
<feature type="domain" description="Phosphoethanolamine transferase N-terminal" evidence="10">
    <location>
        <begin position="45"/>
        <end position="188"/>
    </location>
</feature>
<feature type="domain" description="Sulfatase N-terminal" evidence="9">
    <location>
        <begin position="216"/>
        <end position="482"/>
    </location>
</feature>
<dbReference type="EMBL" id="JACGBB010000003">
    <property type="protein sequence ID" value="MBZ7986929.1"/>
    <property type="molecule type" value="Genomic_DNA"/>
</dbReference>